<dbReference type="InterPro" id="IPR016135">
    <property type="entry name" value="UBQ-conjugating_enzyme/RWD"/>
</dbReference>
<sequence>MNNIREQINDLLKQQTELQVNYKESNICIYGKYHYSLKRNDVILDGVKDIKIEMDYEYPISIPKVYIFNLKEELEHVYKDNSICLATVGEILQYLIDKPSISEFLNRFLDPFIFSADWHLKYGVFPFGERKHGYEGLLSYYTEEWGLTKEQYIKMVFLIYHNKYKGHLPCFCNSGFKLRNCHGRYILPIVKNQRLRNTFLIESIMILNKDGKEYG</sequence>
<name>A0A1B2JLF2_9FIRM</name>
<accession>A0A1B2JLF2</accession>
<reference evidence="1" key="1">
    <citation type="journal article" date="2016" name="J. Antimicrob. Chemother.">
        <title>Novel chromosome-encoded erm(47) determinant responsible for constitutive MLSB resistance in Helcococcus kunzii.</title>
        <authorList>
            <person name="Guerin F."/>
            <person name="Isnard C."/>
            <person name="Bucquet F."/>
            <person name="Fines-Guyon M."/>
            <person name="Giard J.C."/>
            <person name="Burrus V."/>
            <person name="Cattoir V."/>
        </authorList>
    </citation>
    <scope>NUCLEOTIDE SEQUENCE</scope>
    <source>
        <strain evidence="1">UCN99</strain>
    </source>
</reference>
<evidence type="ECO:0000313" key="1">
    <source>
        <dbReference type="EMBL" id="ANZ79456.1"/>
    </source>
</evidence>
<dbReference type="EMBL" id="KU612222">
    <property type="protein sequence ID" value="ANZ79456.1"/>
    <property type="molecule type" value="Genomic_DNA"/>
</dbReference>
<organism evidence="1">
    <name type="scientific">Helcococcus kunzii</name>
    <dbReference type="NCBI Taxonomy" id="40091"/>
    <lineage>
        <taxon>Bacteria</taxon>
        <taxon>Bacillati</taxon>
        <taxon>Bacillota</taxon>
        <taxon>Tissierellia</taxon>
        <taxon>Tissierellales</taxon>
        <taxon>Peptoniphilaceae</taxon>
        <taxon>Helcococcus</taxon>
    </lineage>
</organism>
<dbReference type="AlphaFoldDB" id="A0A1B2JLF2"/>
<dbReference type="SUPFAM" id="SSF54495">
    <property type="entry name" value="UBC-like"/>
    <property type="match status" value="1"/>
</dbReference>
<proteinExistence type="predicted"/>
<protein>
    <submittedName>
        <fullName evidence="1">Uncharacterized protein</fullName>
    </submittedName>
</protein>